<comment type="similarity">
    <text evidence="1 6">Belongs to the FMO family.</text>
</comment>
<dbReference type="EMBL" id="CAWUPB010001160">
    <property type="protein sequence ID" value="CAK7343832.1"/>
    <property type="molecule type" value="Genomic_DNA"/>
</dbReference>
<keyword evidence="2 6" id="KW-0285">Flavoprotein</keyword>
<evidence type="ECO:0000256" key="5">
    <source>
        <dbReference type="ARBA" id="ARBA00023002"/>
    </source>
</evidence>
<dbReference type="Proteomes" id="UP001314170">
    <property type="component" value="Unassembled WGS sequence"/>
</dbReference>
<dbReference type="GO" id="GO:0004499">
    <property type="term" value="F:N,N-dimethylaniline monooxygenase activity"/>
    <property type="evidence" value="ECO:0007669"/>
    <property type="project" value="InterPro"/>
</dbReference>
<dbReference type="FunFam" id="3.50.50.60:FF:000440">
    <property type="entry name" value="Flavin-containing monooxygenase"/>
    <property type="match status" value="1"/>
</dbReference>
<dbReference type="FunFam" id="3.50.50.60:FF:000403">
    <property type="entry name" value="Flavin-containing monooxygenase"/>
    <property type="match status" value="1"/>
</dbReference>
<keyword evidence="8" id="KW-1185">Reference proteome</keyword>
<accession>A0AAV1S0E7</accession>
<dbReference type="GO" id="GO:0050660">
    <property type="term" value="F:flavin adenine dinucleotide binding"/>
    <property type="evidence" value="ECO:0007669"/>
    <property type="project" value="InterPro"/>
</dbReference>
<dbReference type="AlphaFoldDB" id="A0AAV1S0E7"/>
<evidence type="ECO:0000313" key="8">
    <source>
        <dbReference type="Proteomes" id="UP001314170"/>
    </source>
</evidence>
<evidence type="ECO:0000256" key="2">
    <source>
        <dbReference type="ARBA" id="ARBA00022630"/>
    </source>
</evidence>
<comment type="cofactor">
    <cofactor evidence="6">
        <name>FAD</name>
        <dbReference type="ChEBI" id="CHEBI:57692"/>
    </cofactor>
</comment>
<comment type="caution">
    <text evidence="7">The sequence shown here is derived from an EMBL/GenBank/DDBJ whole genome shotgun (WGS) entry which is preliminary data.</text>
</comment>
<evidence type="ECO:0000256" key="3">
    <source>
        <dbReference type="ARBA" id="ARBA00022827"/>
    </source>
</evidence>
<evidence type="ECO:0000313" key="7">
    <source>
        <dbReference type="EMBL" id="CAK7343832.1"/>
    </source>
</evidence>
<evidence type="ECO:0000256" key="4">
    <source>
        <dbReference type="ARBA" id="ARBA00022857"/>
    </source>
</evidence>
<dbReference type="InterPro" id="IPR020946">
    <property type="entry name" value="Flavin_mOase-like"/>
</dbReference>
<keyword evidence="6" id="KW-0503">Monooxygenase</keyword>
<sequence>MEKQIAVVGAGISGLLDCKYTRSKGFNPIAFEARNNIGGVWTNTIETTKLQTPKPGYQFSDFPWPDSVTQLFPNQVQVLDYLQSYARHFDLVKHIKFNTKVLGIRYEGPSDEEIWSWSLWGGNCEPLSTKGKWIVEAQDTKSLSTEVYQVDFVILCFGRFGDIPNIPEFPPDKGPEVFNGKVIHSVDYASMDNESARNLIKGKRVSVVGFQKSAMDIAMECSAANGIEHPCRVLYRTEHWNLPDNTPWGLPLSYLYLNRFAELMVHKPGEGFLLGLLATILAPLVTFPFIPFESTEMLSYNSHQEVHPNGLIKQYSNPGDGQCRNS</sequence>
<gene>
    <name evidence="7" type="ORF">DCAF_LOCUS17513</name>
</gene>
<dbReference type="EC" id="1.-.-.-" evidence="6"/>
<keyword evidence="4" id="KW-0521">NADP</keyword>
<organism evidence="7 8">
    <name type="scientific">Dovyalis caffra</name>
    <dbReference type="NCBI Taxonomy" id="77055"/>
    <lineage>
        <taxon>Eukaryota</taxon>
        <taxon>Viridiplantae</taxon>
        <taxon>Streptophyta</taxon>
        <taxon>Embryophyta</taxon>
        <taxon>Tracheophyta</taxon>
        <taxon>Spermatophyta</taxon>
        <taxon>Magnoliopsida</taxon>
        <taxon>eudicotyledons</taxon>
        <taxon>Gunneridae</taxon>
        <taxon>Pentapetalae</taxon>
        <taxon>rosids</taxon>
        <taxon>fabids</taxon>
        <taxon>Malpighiales</taxon>
        <taxon>Salicaceae</taxon>
        <taxon>Flacourtieae</taxon>
        <taxon>Dovyalis</taxon>
    </lineage>
</organism>
<keyword evidence="3 6" id="KW-0274">FAD</keyword>
<evidence type="ECO:0000256" key="6">
    <source>
        <dbReference type="RuleBase" id="RU361177"/>
    </source>
</evidence>
<name>A0AAV1S0E7_9ROSI</name>
<dbReference type="GO" id="GO:0050661">
    <property type="term" value="F:NADP binding"/>
    <property type="evidence" value="ECO:0007669"/>
    <property type="project" value="InterPro"/>
</dbReference>
<evidence type="ECO:0000256" key="1">
    <source>
        <dbReference type="ARBA" id="ARBA00009183"/>
    </source>
</evidence>
<dbReference type="PIRSF" id="PIRSF000332">
    <property type="entry name" value="FMO"/>
    <property type="match status" value="1"/>
</dbReference>
<proteinExistence type="inferred from homology"/>
<dbReference type="InterPro" id="IPR000960">
    <property type="entry name" value="Flavin_mOase"/>
</dbReference>
<dbReference type="SUPFAM" id="SSF51905">
    <property type="entry name" value="FAD/NAD(P)-binding domain"/>
    <property type="match status" value="1"/>
</dbReference>
<dbReference type="InterPro" id="IPR050346">
    <property type="entry name" value="FMO-like"/>
</dbReference>
<protein>
    <recommendedName>
        <fullName evidence="6">Flavin-containing monooxygenase</fullName>
        <ecNumber evidence="6">1.-.-.-</ecNumber>
    </recommendedName>
</protein>
<reference evidence="7 8" key="1">
    <citation type="submission" date="2024-01" db="EMBL/GenBank/DDBJ databases">
        <authorList>
            <person name="Waweru B."/>
        </authorList>
    </citation>
    <scope>NUCLEOTIDE SEQUENCE [LARGE SCALE GENOMIC DNA]</scope>
</reference>
<dbReference type="PANTHER" id="PTHR23023">
    <property type="entry name" value="DIMETHYLANILINE MONOOXYGENASE"/>
    <property type="match status" value="1"/>
</dbReference>
<dbReference type="Gene3D" id="3.50.50.60">
    <property type="entry name" value="FAD/NAD(P)-binding domain"/>
    <property type="match status" value="1"/>
</dbReference>
<dbReference type="Pfam" id="PF00743">
    <property type="entry name" value="FMO-like"/>
    <property type="match status" value="1"/>
</dbReference>
<dbReference type="InterPro" id="IPR036188">
    <property type="entry name" value="FAD/NAD-bd_sf"/>
</dbReference>
<keyword evidence="5 6" id="KW-0560">Oxidoreductase</keyword>